<reference evidence="6" key="1">
    <citation type="submission" date="2018-05" db="EMBL/GenBank/DDBJ databases">
        <authorList>
            <person name="Lanie J.A."/>
            <person name="Ng W.-L."/>
            <person name="Kazmierczak K.M."/>
            <person name="Andrzejewski T.M."/>
            <person name="Davidsen T.M."/>
            <person name="Wayne K.J."/>
            <person name="Tettelin H."/>
            <person name="Glass J.I."/>
            <person name="Rusch D."/>
            <person name="Podicherti R."/>
            <person name="Tsui H.-C.T."/>
            <person name="Winkler M.E."/>
        </authorList>
    </citation>
    <scope>NUCLEOTIDE SEQUENCE</scope>
</reference>
<dbReference type="Pfam" id="PF01243">
    <property type="entry name" value="PNPOx_N"/>
    <property type="match status" value="1"/>
</dbReference>
<dbReference type="PANTHER" id="PTHR10851:SF0">
    <property type="entry name" value="PYRIDOXINE-5'-PHOSPHATE OXIDASE"/>
    <property type="match status" value="1"/>
</dbReference>
<sequence>MTDELIPYPTDPVSLFKEWLAEADKSENVNPTAMALATADASGVPSVRMVLLKHVDERGFSFYTNSESRKGIEISQNPRASLCFYWKSLLREVRVDGPVSNVGQEEADDYFATRTRGSQIGAWASKQSRPL</sequence>
<evidence type="ECO:0000256" key="2">
    <source>
        <dbReference type="ARBA" id="ARBA00022630"/>
    </source>
</evidence>
<proteinExistence type="predicted"/>
<evidence type="ECO:0000256" key="3">
    <source>
        <dbReference type="ARBA" id="ARBA00022643"/>
    </source>
</evidence>
<dbReference type="NCBIfam" id="NF004231">
    <property type="entry name" value="PRK05679.1"/>
    <property type="match status" value="1"/>
</dbReference>
<dbReference type="InterPro" id="IPR011576">
    <property type="entry name" value="Pyridox_Oxase_N"/>
</dbReference>
<keyword evidence="4" id="KW-0560">Oxidoreductase</keyword>
<feature type="non-terminal residue" evidence="6">
    <location>
        <position position="131"/>
    </location>
</feature>
<evidence type="ECO:0000313" key="6">
    <source>
        <dbReference type="EMBL" id="SVC58482.1"/>
    </source>
</evidence>
<dbReference type="AlphaFoldDB" id="A0A382NFK0"/>
<protein>
    <recommendedName>
        <fullName evidence="5">Pyridoxamine 5'-phosphate oxidase N-terminal domain-containing protein</fullName>
    </recommendedName>
</protein>
<dbReference type="EMBL" id="UINC01099316">
    <property type="protein sequence ID" value="SVC58482.1"/>
    <property type="molecule type" value="Genomic_DNA"/>
</dbReference>
<name>A0A382NFK0_9ZZZZ</name>
<dbReference type="GO" id="GO:0008615">
    <property type="term" value="P:pyridoxine biosynthetic process"/>
    <property type="evidence" value="ECO:0007669"/>
    <property type="project" value="InterPro"/>
</dbReference>
<dbReference type="SUPFAM" id="SSF50475">
    <property type="entry name" value="FMN-binding split barrel"/>
    <property type="match status" value="1"/>
</dbReference>
<feature type="domain" description="Pyridoxamine 5'-phosphate oxidase N-terminal" evidence="5">
    <location>
        <begin position="30"/>
        <end position="129"/>
    </location>
</feature>
<dbReference type="GO" id="GO:0004733">
    <property type="term" value="F:pyridoxamine phosphate oxidase activity"/>
    <property type="evidence" value="ECO:0007669"/>
    <property type="project" value="InterPro"/>
</dbReference>
<evidence type="ECO:0000256" key="1">
    <source>
        <dbReference type="ARBA" id="ARBA00001917"/>
    </source>
</evidence>
<organism evidence="6">
    <name type="scientific">marine metagenome</name>
    <dbReference type="NCBI Taxonomy" id="408172"/>
    <lineage>
        <taxon>unclassified sequences</taxon>
        <taxon>metagenomes</taxon>
        <taxon>ecological metagenomes</taxon>
    </lineage>
</organism>
<dbReference type="InterPro" id="IPR000659">
    <property type="entry name" value="Pyridox_Oxase"/>
</dbReference>
<keyword evidence="2" id="KW-0285">Flavoprotein</keyword>
<evidence type="ECO:0000256" key="4">
    <source>
        <dbReference type="ARBA" id="ARBA00023002"/>
    </source>
</evidence>
<comment type="cofactor">
    <cofactor evidence="1">
        <name>FMN</name>
        <dbReference type="ChEBI" id="CHEBI:58210"/>
    </cofactor>
</comment>
<keyword evidence="3" id="KW-0288">FMN</keyword>
<dbReference type="GO" id="GO:0010181">
    <property type="term" value="F:FMN binding"/>
    <property type="evidence" value="ECO:0007669"/>
    <property type="project" value="InterPro"/>
</dbReference>
<evidence type="ECO:0000259" key="5">
    <source>
        <dbReference type="Pfam" id="PF01243"/>
    </source>
</evidence>
<dbReference type="InterPro" id="IPR012349">
    <property type="entry name" value="Split_barrel_FMN-bd"/>
</dbReference>
<dbReference type="Gene3D" id="2.30.110.10">
    <property type="entry name" value="Electron Transport, Fmn-binding Protein, Chain A"/>
    <property type="match status" value="1"/>
</dbReference>
<dbReference type="PANTHER" id="PTHR10851">
    <property type="entry name" value="PYRIDOXINE-5-PHOSPHATE OXIDASE"/>
    <property type="match status" value="1"/>
</dbReference>
<gene>
    <name evidence="6" type="ORF">METZ01_LOCUS311336</name>
</gene>
<accession>A0A382NFK0</accession>